<gene>
    <name evidence="5" type="ORF">B0T17DRAFT_523189</name>
</gene>
<comment type="similarity">
    <text evidence="1">Belongs to the oxygen-dependent FAD-linked oxidoreductase family.</text>
</comment>
<dbReference type="InterPro" id="IPR006094">
    <property type="entry name" value="Oxid_FAD_bind_N"/>
</dbReference>
<sequence length="611" mass="65176">MSSSSSPLGLVLLSILLLFSPVSTTAVRTGKYNKPPPLPLCKAIPGAVGWPSPQSWARLNESTGGRLLQPPPPGAVCHPGQPTYSPAACPAVQAGWSTYDFHQADPISTDWNQWNNDSCLPVPSDRCGGQGYPVYVINATTARHVKLGMDFATRYNVRLVVKSTGHDYIGRSVAPNSLSIWVHHMKGIQTHDSFRPQRCNVNIDSKAVTVAGGVQMMGLYTALNPLNQTVVGGNGRTVSVGGYLTGGGHGLLSARYGLGADQVLEMEVVTPTGDIVTANECQNTDLFWAMRGGGGSTFGILTSATIKTFPSPQIVNLLLGISTTTTTTTTNLTTPSSPLVPAMIAYVLSRFPSLGDRGLSGYSLFSPSPAPNPFDGGATTASGIFMQVALQDSTVAAMTQLWAPVLSHINATWPGVFSAQFVSAVYPSFYAWYQDYYDQSSTGTNNFIVSRLLDAKALAAGGSGGDLGVTAEALRQFSAGEIGTAYLVAGRGVHEARPRGGGNAVCPAWRKAYVHATLDISFPPLNPAARADAIARANAHLEPLRRLAPDSGAYMNEANPEEPDWQHQFWGANYERLVRIKRAVDPDDVLWCTPCVGNERWHEVNGQLCRV</sequence>
<dbReference type="GO" id="GO:0016491">
    <property type="term" value="F:oxidoreductase activity"/>
    <property type="evidence" value="ECO:0007669"/>
    <property type="project" value="UniProtKB-KW"/>
</dbReference>
<evidence type="ECO:0000256" key="1">
    <source>
        <dbReference type="ARBA" id="ARBA00005466"/>
    </source>
</evidence>
<dbReference type="Gene3D" id="3.30.465.10">
    <property type="match status" value="2"/>
</dbReference>
<dbReference type="InterPro" id="IPR050432">
    <property type="entry name" value="FAD-linked_Oxidoreductases_BP"/>
</dbReference>
<evidence type="ECO:0000313" key="5">
    <source>
        <dbReference type="EMBL" id="KAK0628601.1"/>
    </source>
</evidence>
<dbReference type="AlphaFoldDB" id="A0AA39X7L7"/>
<dbReference type="SUPFAM" id="SSF56176">
    <property type="entry name" value="FAD-binding/transporter-associated domain-like"/>
    <property type="match status" value="1"/>
</dbReference>
<evidence type="ECO:0000256" key="3">
    <source>
        <dbReference type="SAM" id="SignalP"/>
    </source>
</evidence>
<reference evidence="5" key="1">
    <citation type="submission" date="2023-06" db="EMBL/GenBank/DDBJ databases">
        <title>Genome-scale phylogeny and comparative genomics of the fungal order Sordariales.</title>
        <authorList>
            <consortium name="Lawrence Berkeley National Laboratory"/>
            <person name="Hensen N."/>
            <person name="Bonometti L."/>
            <person name="Westerberg I."/>
            <person name="Brannstrom I.O."/>
            <person name="Guillou S."/>
            <person name="Cros-Aarteil S."/>
            <person name="Calhoun S."/>
            <person name="Haridas S."/>
            <person name="Kuo A."/>
            <person name="Mondo S."/>
            <person name="Pangilinan J."/>
            <person name="Riley R."/>
            <person name="LaButti K."/>
            <person name="Andreopoulos B."/>
            <person name="Lipzen A."/>
            <person name="Chen C."/>
            <person name="Yanf M."/>
            <person name="Daum C."/>
            <person name="Ng V."/>
            <person name="Clum A."/>
            <person name="Steindorff A."/>
            <person name="Ohm R."/>
            <person name="Martin F."/>
            <person name="Silar P."/>
            <person name="Natvig D."/>
            <person name="Lalanne C."/>
            <person name="Gautier V."/>
            <person name="Ament-velasquez S.L."/>
            <person name="Kruys A."/>
            <person name="Hutchinson M.I."/>
            <person name="Powell A.J."/>
            <person name="Barry K."/>
            <person name="Miller A.N."/>
            <person name="Grigoriev I.V."/>
            <person name="Debuchy R."/>
            <person name="Gladieux P."/>
            <person name="Thoren M.H."/>
            <person name="Johannesson H."/>
        </authorList>
    </citation>
    <scope>NUCLEOTIDE SEQUENCE</scope>
    <source>
        <strain evidence="5">SMH3391-2</strain>
    </source>
</reference>
<dbReference type="Pfam" id="PF08031">
    <property type="entry name" value="BBE"/>
    <property type="match status" value="1"/>
</dbReference>
<name>A0AA39X7L7_9PEZI</name>
<feature type="signal peptide" evidence="3">
    <location>
        <begin position="1"/>
        <end position="24"/>
    </location>
</feature>
<evidence type="ECO:0000259" key="4">
    <source>
        <dbReference type="PROSITE" id="PS51387"/>
    </source>
</evidence>
<keyword evidence="2" id="KW-0560">Oxidoreductase</keyword>
<dbReference type="InterPro" id="IPR012951">
    <property type="entry name" value="BBE"/>
</dbReference>
<dbReference type="PANTHER" id="PTHR13878">
    <property type="entry name" value="GULONOLACTONE OXIDASE"/>
    <property type="match status" value="1"/>
</dbReference>
<protein>
    <recommendedName>
        <fullName evidence="4">FAD-binding PCMH-type domain-containing protein</fullName>
    </recommendedName>
</protein>
<dbReference type="EMBL" id="JAULSR010000002">
    <property type="protein sequence ID" value="KAK0628601.1"/>
    <property type="molecule type" value="Genomic_DNA"/>
</dbReference>
<dbReference type="InterPro" id="IPR036318">
    <property type="entry name" value="FAD-bd_PCMH-like_sf"/>
</dbReference>
<dbReference type="PANTHER" id="PTHR13878:SF91">
    <property type="entry name" value="FAD BINDING DOMAIN PROTEIN (AFU_ORTHOLOGUE AFUA_6G12070)-RELATED"/>
    <property type="match status" value="1"/>
</dbReference>
<evidence type="ECO:0000313" key="6">
    <source>
        <dbReference type="Proteomes" id="UP001174934"/>
    </source>
</evidence>
<feature type="chain" id="PRO_5041446874" description="FAD-binding PCMH-type domain-containing protein" evidence="3">
    <location>
        <begin position="25"/>
        <end position="611"/>
    </location>
</feature>
<dbReference type="InterPro" id="IPR016166">
    <property type="entry name" value="FAD-bd_PCMH"/>
</dbReference>
<proteinExistence type="inferred from homology"/>
<organism evidence="5 6">
    <name type="scientific">Bombardia bombarda</name>
    <dbReference type="NCBI Taxonomy" id="252184"/>
    <lineage>
        <taxon>Eukaryota</taxon>
        <taxon>Fungi</taxon>
        <taxon>Dikarya</taxon>
        <taxon>Ascomycota</taxon>
        <taxon>Pezizomycotina</taxon>
        <taxon>Sordariomycetes</taxon>
        <taxon>Sordariomycetidae</taxon>
        <taxon>Sordariales</taxon>
        <taxon>Lasiosphaeriaceae</taxon>
        <taxon>Bombardia</taxon>
    </lineage>
</organism>
<feature type="domain" description="FAD-binding PCMH-type" evidence="4">
    <location>
        <begin position="129"/>
        <end position="311"/>
    </location>
</feature>
<comment type="caution">
    <text evidence="5">The sequence shown here is derived from an EMBL/GenBank/DDBJ whole genome shotgun (WGS) entry which is preliminary data.</text>
</comment>
<accession>A0AA39X7L7</accession>
<dbReference type="Proteomes" id="UP001174934">
    <property type="component" value="Unassembled WGS sequence"/>
</dbReference>
<evidence type="ECO:0000256" key="2">
    <source>
        <dbReference type="ARBA" id="ARBA00023002"/>
    </source>
</evidence>
<keyword evidence="3" id="KW-0732">Signal</keyword>
<dbReference type="GO" id="GO:0071949">
    <property type="term" value="F:FAD binding"/>
    <property type="evidence" value="ECO:0007669"/>
    <property type="project" value="InterPro"/>
</dbReference>
<dbReference type="InterPro" id="IPR016169">
    <property type="entry name" value="FAD-bd_PCMH_sub2"/>
</dbReference>
<dbReference type="PROSITE" id="PS51387">
    <property type="entry name" value="FAD_PCMH"/>
    <property type="match status" value="1"/>
</dbReference>
<dbReference type="Pfam" id="PF01565">
    <property type="entry name" value="FAD_binding_4"/>
    <property type="match status" value="1"/>
</dbReference>
<keyword evidence="6" id="KW-1185">Reference proteome</keyword>